<dbReference type="GO" id="GO:0015074">
    <property type="term" value="P:DNA integration"/>
    <property type="evidence" value="ECO:0007669"/>
    <property type="project" value="InterPro"/>
</dbReference>
<accession>A0AAN2C942</accession>
<dbReference type="PANTHER" id="PTHR47515">
    <property type="entry name" value="LOW CALCIUM RESPONSE LOCUS PROTEIN T"/>
    <property type="match status" value="1"/>
</dbReference>
<dbReference type="InterPro" id="IPR036397">
    <property type="entry name" value="RNaseH_sf"/>
</dbReference>
<organism evidence="2 3">
    <name type="scientific">Vulcanimicrobium alpinum</name>
    <dbReference type="NCBI Taxonomy" id="3016050"/>
    <lineage>
        <taxon>Bacteria</taxon>
        <taxon>Bacillati</taxon>
        <taxon>Vulcanimicrobiota</taxon>
        <taxon>Vulcanimicrobiia</taxon>
        <taxon>Vulcanimicrobiales</taxon>
        <taxon>Vulcanimicrobiaceae</taxon>
        <taxon>Vulcanimicrobium</taxon>
    </lineage>
</organism>
<proteinExistence type="predicted"/>
<dbReference type="EMBL" id="AP025523">
    <property type="protein sequence ID" value="BDE05924.1"/>
    <property type="molecule type" value="Genomic_DNA"/>
</dbReference>
<reference evidence="2 3" key="1">
    <citation type="journal article" date="2022" name="ISME Commun">
        <title>Vulcanimicrobium alpinus gen. nov. sp. nov., the first cultivated representative of the candidate phylum 'Eremiobacterota', is a metabolically versatile aerobic anoxygenic phototroph.</title>
        <authorList>
            <person name="Yabe S."/>
            <person name="Muto K."/>
            <person name="Abe K."/>
            <person name="Yokota A."/>
            <person name="Staudigel H."/>
            <person name="Tebo B.M."/>
        </authorList>
    </citation>
    <scope>NUCLEOTIDE SEQUENCE [LARGE SCALE GENOMIC DNA]</scope>
    <source>
        <strain evidence="2 3">WC8-2</strain>
    </source>
</reference>
<dbReference type="Pfam" id="PF13683">
    <property type="entry name" value="rve_3"/>
    <property type="match status" value="1"/>
</dbReference>
<protein>
    <recommendedName>
        <fullName evidence="1">Integrase catalytic domain-containing protein</fullName>
    </recommendedName>
</protein>
<dbReference type="SUPFAM" id="SSF53098">
    <property type="entry name" value="Ribonuclease H-like"/>
    <property type="match status" value="1"/>
</dbReference>
<sequence>MDNGTELTSLAMLRWAAEHRVRLHHIAPGKPTQNAYIESFNGRFRDECLNGHEFVTLDEARANIEEWRLDYNAHRPHAALGGLTPDEFCANLNPPLSYLAAV</sequence>
<name>A0AAN2C942_UNVUL</name>
<evidence type="ECO:0000313" key="2">
    <source>
        <dbReference type="EMBL" id="BDE05924.1"/>
    </source>
</evidence>
<gene>
    <name evidence="2" type="ORF">WPS_12000</name>
</gene>
<evidence type="ECO:0000313" key="3">
    <source>
        <dbReference type="Proteomes" id="UP001317532"/>
    </source>
</evidence>
<dbReference type="InterPro" id="IPR001584">
    <property type="entry name" value="Integrase_cat-core"/>
</dbReference>
<dbReference type="GO" id="GO:0003676">
    <property type="term" value="F:nucleic acid binding"/>
    <property type="evidence" value="ECO:0007669"/>
    <property type="project" value="InterPro"/>
</dbReference>
<dbReference type="KEGG" id="vab:WPS_12000"/>
<keyword evidence="3" id="KW-1185">Reference proteome</keyword>
<dbReference type="PROSITE" id="PS50994">
    <property type="entry name" value="INTEGRASE"/>
    <property type="match status" value="1"/>
</dbReference>
<evidence type="ECO:0000259" key="1">
    <source>
        <dbReference type="PROSITE" id="PS50994"/>
    </source>
</evidence>
<dbReference type="AlphaFoldDB" id="A0AAN2C942"/>
<dbReference type="Proteomes" id="UP001317532">
    <property type="component" value="Chromosome"/>
</dbReference>
<dbReference type="InterPro" id="IPR012337">
    <property type="entry name" value="RNaseH-like_sf"/>
</dbReference>
<dbReference type="Gene3D" id="3.30.420.10">
    <property type="entry name" value="Ribonuclease H-like superfamily/Ribonuclease H"/>
    <property type="match status" value="1"/>
</dbReference>
<dbReference type="PANTHER" id="PTHR47515:SF1">
    <property type="entry name" value="BLR2054 PROTEIN"/>
    <property type="match status" value="1"/>
</dbReference>
<feature type="domain" description="Integrase catalytic" evidence="1">
    <location>
        <begin position="1"/>
        <end position="93"/>
    </location>
</feature>